<sequence length="124" mass="13533">PIFVVNTYETSLKEHETSLGRPVTVHAIDFDEENTPNSEIVYSIVSTVPQGLESNFTLDSTNGTLSVISGFDYKNIIFLPGQEGKITLIVQAKDKGIPPQSSTATIVIYLQTANNFPLCQNKDG</sequence>
<dbReference type="EMBL" id="HACG01017497">
    <property type="protein sequence ID" value="CEK64362.1"/>
    <property type="molecule type" value="Transcribed_RNA"/>
</dbReference>
<evidence type="ECO:0000313" key="7">
    <source>
        <dbReference type="EMBL" id="CEK64362.1"/>
    </source>
</evidence>
<dbReference type="Pfam" id="PF00028">
    <property type="entry name" value="Cadherin"/>
    <property type="match status" value="1"/>
</dbReference>
<evidence type="ECO:0000256" key="5">
    <source>
        <dbReference type="PROSITE-ProRule" id="PRU00043"/>
    </source>
</evidence>
<dbReference type="SUPFAM" id="SSF49313">
    <property type="entry name" value="Cadherin-like"/>
    <property type="match status" value="1"/>
</dbReference>
<protein>
    <recommendedName>
        <fullName evidence="6">Cadherin domain-containing protein</fullName>
    </recommendedName>
</protein>
<dbReference type="GO" id="GO:0034332">
    <property type="term" value="P:adherens junction organization"/>
    <property type="evidence" value="ECO:0007669"/>
    <property type="project" value="TreeGrafter"/>
</dbReference>
<dbReference type="GO" id="GO:0016339">
    <property type="term" value="P:calcium-dependent cell-cell adhesion via plasma membrane cell adhesion molecules"/>
    <property type="evidence" value="ECO:0007669"/>
    <property type="project" value="TreeGrafter"/>
</dbReference>
<gene>
    <name evidence="7" type="primary">ORF51506</name>
</gene>
<dbReference type="GO" id="GO:0007043">
    <property type="term" value="P:cell-cell junction assembly"/>
    <property type="evidence" value="ECO:0007669"/>
    <property type="project" value="TreeGrafter"/>
</dbReference>
<proteinExistence type="predicted"/>
<evidence type="ECO:0000256" key="4">
    <source>
        <dbReference type="ARBA" id="ARBA00023136"/>
    </source>
</evidence>
<dbReference type="GO" id="GO:0000902">
    <property type="term" value="P:cell morphogenesis"/>
    <property type="evidence" value="ECO:0007669"/>
    <property type="project" value="TreeGrafter"/>
</dbReference>
<dbReference type="GO" id="GO:0016342">
    <property type="term" value="C:catenin complex"/>
    <property type="evidence" value="ECO:0007669"/>
    <property type="project" value="TreeGrafter"/>
</dbReference>
<evidence type="ECO:0000256" key="2">
    <source>
        <dbReference type="ARBA" id="ARBA00022737"/>
    </source>
</evidence>
<dbReference type="GO" id="GO:0045296">
    <property type="term" value="F:cadherin binding"/>
    <property type="evidence" value="ECO:0007669"/>
    <property type="project" value="TreeGrafter"/>
</dbReference>
<dbReference type="GO" id="GO:0005912">
    <property type="term" value="C:adherens junction"/>
    <property type="evidence" value="ECO:0007669"/>
    <property type="project" value="TreeGrafter"/>
</dbReference>
<dbReference type="GO" id="GO:0008013">
    <property type="term" value="F:beta-catenin binding"/>
    <property type="evidence" value="ECO:0007669"/>
    <property type="project" value="TreeGrafter"/>
</dbReference>
<name>A0A0B6Z7K8_9EUPU</name>
<evidence type="ECO:0000256" key="3">
    <source>
        <dbReference type="ARBA" id="ARBA00022837"/>
    </source>
</evidence>
<dbReference type="Gene3D" id="2.60.40.60">
    <property type="entry name" value="Cadherins"/>
    <property type="match status" value="1"/>
</dbReference>
<keyword evidence="2" id="KW-0677">Repeat</keyword>
<reference evidence="7" key="1">
    <citation type="submission" date="2014-12" db="EMBL/GenBank/DDBJ databases">
        <title>Insight into the proteome of Arion vulgaris.</title>
        <authorList>
            <person name="Aradska J."/>
            <person name="Bulat T."/>
            <person name="Smidak R."/>
            <person name="Sarate P."/>
            <person name="Gangsoo J."/>
            <person name="Sialana F."/>
            <person name="Bilban M."/>
            <person name="Lubec G."/>
        </authorList>
    </citation>
    <scope>NUCLEOTIDE SEQUENCE</scope>
    <source>
        <tissue evidence="7">Skin</tissue>
    </source>
</reference>
<evidence type="ECO:0000256" key="1">
    <source>
        <dbReference type="ARBA" id="ARBA00004370"/>
    </source>
</evidence>
<dbReference type="PROSITE" id="PS50268">
    <property type="entry name" value="CADHERIN_2"/>
    <property type="match status" value="1"/>
</dbReference>
<dbReference type="CDD" id="cd11304">
    <property type="entry name" value="Cadherin_repeat"/>
    <property type="match status" value="1"/>
</dbReference>
<dbReference type="InterPro" id="IPR002126">
    <property type="entry name" value="Cadherin-like_dom"/>
</dbReference>
<keyword evidence="3 5" id="KW-0106">Calcium</keyword>
<feature type="domain" description="Cadherin" evidence="6">
    <location>
        <begin position="4"/>
        <end position="119"/>
    </location>
</feature>
<dbReference type="GO" id="GO:0016477">
    <property type="term" value="P:cell migration"/>
    <property type="evidence" value="ECO:0007669"/>
    <property type="project" value="TreeGrafter"/>
</dbReference>
<feature type="non-terminal residue" evidence="7">
    <location>
        <position position="1"/>
    </location>
</feature>
<organism evidence="7">
    <name type="scientific">Arion vulgaris</name>
    <dbReference type="NCBI Taxonomy" id="1028688"/>
    <lineage>
        <taxon>Eukaryota</taxon>
        <taxon>Metazoa</taxon>
        <taxon>Spiralia</taxon>
        <taxon>Lophotrochozoa</taxon>
        <taxon>Mollusca</taxon>
        <taxon>Gastropoda</taxon>
        <taxon>Heterobranchia</taxon>
        <taxon>Euthyneura</taxon>
        <taxon>Panpulmonata</taxon>
        <taxon>Eupulmonata</taxon>
        <taxon>Stylommatophora</taxon>
        <taxon>Helicina</taxon>
        <taxon>Arionoidea</taxon>
        <taxon>Arionidae</taxon>
        <taxon>Arion</taxon>
    </lineage>
</organism>
<dbReference type="GO" id="GO:0007156">
    <property type="term" value="P:homophilic cell adhesion via plasma membrane adhesion molecules"/>
    <property type="evidence" value="ECO:0007669"/>
    <property type="project" value="InterPro"/>
</dbReference>
<dbReference type="GO" id="GO:0005509">
    <property type="term" value="F:calcium ion binding"/>
    <property type="evidence" value="ECO:0007669"/>
    <property type="project" value="UniProtKB-UniRule"/>
</dbReference>
<comment type="subcellular location">
    <subcellularLocation>
        <location evidence="1">Membrane</location>
    </subcellularLocation>
</comment>
<keyword evidence="4" id="KW-0472">Membrane</keyword>
<dbReference type="AlphaFoldDB" id="A0A0B6Z7K8"/>
<dbReference type="GO" id="GO:0044331">
    <property type="term" value="P:cell-cell adhesion mediated by cadherin"/>
    <property type="evidence" value="ECO:0007669"/>
    <property type="project" value="TreeGrafter"/>
</dbReference>
<dbReference type="PANTHER" id="PTHR24027">
    <property type="entry name" value="CADHERIN-23"/>
    <property type="match status" value="1"/>
</dbReference>
<dbReference type="InterPro" id="IPR015919">
    <property type="entry name" value="Cadherin-like_sf"/>
</dbReference>
<accession>A0A0B6Z7K8</accession>
<dbReference type="SMART" id="SM00112">
    <property type="entry name" value="CA"/>
    <property type="match status" value="1"/>
</dbReference>
<dbReference type="PANTHER" id="PTHR24027:SF78">
    <property type="entry name" value="CADHERIN-LIKE PROTEIN 26"/>
    <property type="match status" value="1"/>
</dbReference>
<evidence type="ECO:0000259" key="6">
    <source>
        <dbReference type="PROSITE" id="PS50268"/>
    </source>
</evidence>
<dbReference type="InterPro" id="IPR039808">
    <property type="entry name" value="Cadherin"/>
</dbReference>